<dbReference type="Gene3D" id="3.40.800.10">
    <property type="entry name" value="Ureohydrolase domain"/>
    <property type="match status" value="1"/>
</dbReference>
<evidence type="ECO:0000256" key="1">
    <source>
        <dbReference type="ARBA" id="ARBA00022723"/>
    </source>
</evidence>
<dbReference type="GO" id="GO:0033389">
    <property type="term" value="P:putrescine biosynthetic process from arginine, via agmatine"/>
    <property type="evidence" value="ECO:0007669"/>
    <property type="project" value="TreeGrafter"/>
</dbReference>
<dbReference type="Pfam" id="PF00491">
    <property type="entry name" value="Arginase"/>
    <property type="match status" value="1"/>
</dbReference>
<dbReference type="GO" id="GO:0046872">
    <property type="term" value="F:metal ion binding"/>
    <property type="evidence" value="ECO:0007669"/>
    <property type="project" value="UniProtKB-KW"/>
</dbReference>
<dbReference type="InterPro" id="IPR006035">
    <property type="entry name" value="Ureohydrolase"/>
</dbReference>
<sequence length="403" mass="42391">MTSENLAGASWVLNPAFRVQGAELVNQAEGVRLALTPPLRELWERRDVAPAVQLTEEAEEALRKVRLIVPPDASAAATGGLARRAEAPLSLPPGAKAGAAVWGLIGAPLDMGGPPGPRPRDAVPVVRDALSRRFRLLAQPSAWSWTLRARPGEALPGVVDHGDLLVDQRTDTGVVAHERLRALVHTVLAQGHRPMVIGGDHSVSYPTISAVADEHPALRVVHFDAHADRRAIGSSATADCGNFVSWVLAEHPRLEWLTIGVRGVDPHLDLAGSQQEERVSYLTADEAATPRAAEKIARFCAGRPIHLTVDIDVLDPTYAPDVVYPSYGGLDPETLTALVRNVIDAGRLVAGDLVEACPAPTGRHPAATHLADLVEAVQLAEAGRALAGHGGKPGTNAVAGGGS</sequence>
<dbReference type="OrthoDB" id="9788689at2"/>
<name>A0A5S4FBR6_9ACTN</name>
<dbReference type="SUPFAM" id="SSF52768">
    <property type="entry name" value="Arginase/deacetylase"/>
    <property type="match status" value="1"/>
</dbReference>
<comment type="similarity">
    <text evidence="3">Belongs to the arginase family.</text>
</comment>
<dbReference type="PANTHER" id="PTHR11358">
    <property type="entry name" value="ARGINASE/AGMATINASE"/>
    <property type="match status" value="1"/>
</dbReference>
<dbReference type="EMBL" id="VCKX01000398">
    <property type="protein sequence ID" value="TMR15054.1"/>
    <property type="molecule type" value="Genomic_DNA"/>
</dbReference>
<dbReference type="AlphaFoldDB" id="A0A5S4FBR6"/>
<evidence type="ECO:0000256" key="2">
    <source>
        <dbReference type="ARBA" id="ARBA00022801"/>
    </source>
</evidence>
<protein>
    <submittedName>
        <fullName evidence="4">Arginase family protein</fullName>
    </submittedName>
</protein>
<gene>
    <name evidence="4" type="ORF">ETD85_56315</name>
</gene>
<dbReference type="Proteomes" id="UP000306628">
    <property type="component" value="Unassembled WGS sequence"/>
</dbReference>
<organism evidence="4 5">
    <name type="scientific">Nonomuraea zeae</name>
    <dbReference type="NCBI Taxonomy" id="1642303"/>
    <lineage>
        <taxon>Bacteria</taxon>
        <taxon>Bacillati</taxon>
        <taxon>Actinomycetota</taxon>
        <taxon>Actinomycetes</taxon>
        <taxon>Streptosporangiales</taxon>
        <taxon>Streptosporangiaceae</taxon>
        <taxon>Nonomuraea</taxon>
    </lineage>
</organism>
<dbReference type="RefSeq" id="WP_138698056.1">
    <property type="nucleotide sequence ID" value="NZ_JBHSAZ010000025.1"/>
</dbReference>
<keyword evidence="5" id="KW-1185">Reference proteome</keyword>
<dbReference type="InterPro" id="IPR023696">
    <property type="entry name" value="Ureohydrolase_dom_sf"/>
</dbReference>
<comment type="caution">
    <text evidence="4">The sequence shown here is derived from an EMBL/GenBank/DDBJ whole genome shotgun (WGS) entry which is preliminary data.</text>
</comment>
<keyword evidence="2" id="KW-0378">Hydrolase</keyword>
<evidence type="ECO:0000256" key="3">
    <source>
        <dbReference type="PROSITE-ProRule" id="PRU00742"/>
    </source>
</evidence>
<evidence type="ECO:0000313" key="5">
    <source>
        <dbReference type="Proteomes" id="UP000306628"/>
    </source>
</evidence>
<dbReference type="PROSITE" id="PS51409">
    <property type="entry name" value="ARGINASE_2"/>
    <property type="match status" value="1"/>
</dbReference>
<dbReference type="PANTHER" id="PTHR11358:SF26">
    <property type="entry name" value="GUANIDINO ACID HYDROLASE, MITOCHONDRIAL"/>
    <property type="match status" value="1"/>
</dbReference>
<dbReference type="GO" id="GO:0008783">
    <property type="term" value="F:agmatinase activity"/>
    <property type="evidence" value="ECO:0007669"/>
    <property type="project" value="TreeGrafter"/>
</dbReference>
<evidence type="ECO:0000313" key="4">
    <source>
        <dbReference type="EMBL" id="TMR15054.1"/>
    </source>
</evidence>
<proteinExistence type="inferred from homology"/>
<accession>A0A5S4FBR6</accession>
<keyword evidence="1" id="KW-0479">Metal-binding</keyword>
<reference evidence="4 5" key="1">
    <citation type="submission" date="2019-05" db="EMBL/GenBank/DDBJ databases">
        <title>Draft genome sequence of Nonomuraea zeae DSM 100528.</title>
        <authorList>
            <person name="Saricaoglu S."/>
            <person name="Isik K."/>
        </authorList>
    </citation>
    <scope>NUCLEOTIDE SEQUENCE [LARGE SCALE GENOMIC DNA]</scope>
    <source>
        <strain evidence="4 5">DSM 100528</strain>
    </source>
</reference>